<dbReference type="AlphaFoldDB" id="A0A7S4E2C4"/>
<feature type="compositionally biased region" description="Basic and acidic residues" evidence="1">
    <location>
        <begin position="89"/>
        <end position="102"/>
    </location>
</feature>
<dbReference type="InterPro" id="IPR029063">
    <property type="entry name" value="SAM-dependent_MTases_sf"/>
</dbReference>
<name>A0A7S4E2C4_9STRA</name>
<accession>A0A7S4E2C4</accession>
<sequence length="379" mass="42014">MRHLLFFAAITTAQKRSKKCRMVEPLPPIRERHDLGGMLRARGLTGHGVELGVRDGRFTATLLRGWRQADSFVQVDAWRPLGDGAGTERAGDSAQRDSAETHARHRQRAKAVLDAAVALGYAKSGEQCANRTEDCADLYPNDYFDFVYVDASHDRIDVLMDLHLWWPKVKNGGVRGLRGIKFCHCDCSMAWSTTELAQVMAGHDYTEHREPAPHAWAYGAPDDDAWPEPFDGDHAVSVSIDDKGEQPVETRFGESRVDAALRFLEGRDLSGAGCARGNQTCMAEALVAMDWASQYPVREFHEGGFTDPCLPAFGVNGCGMAFDPHTAGEDWSKHPRAVRGAVDDFFSGTAYAAPDLQKCPRQVVVTYRERGWNSWMVAK</sequence>
<dbReference type="Pfam" id="PF13578">
    <property type="entry name" value="Methyltransf_24"/>
    <property type="match status" value="1"/>
</dbReference>
<protein>
    <recommendedName>
        <fullName evidence="3">Methyltransferase domain-containing protein</fullName>
    </recommendedName>
</protein>
<evidence type="ECO:0000256" key="1">
    <source>
        <dbReference type="SAM" id="MobiDB-lite"/>
    </source>
</evidence>
<dbReference type="Gene3D" id="3.40.50.150">
    <property type="entry name" value="Vaccinia Virus protein VP39"/>
    <property type="match status" value="1"/>
</dbReference>
<reference evidence="2" key="1">
    <citation type="submission" date="2021-01" db="EMBL/GenBank/DDBJ databases">
        <authorList>
            <person name="Corre E."/>
            <person name="Pelletier E."/>
            <person name="Niang G."/>
            <person name="Scheremetjew M."/>
            <person name="Finn R."/>
            <person name="Kale V."/>
            <person name="Holt S."/>
            <person name="Cochrane G."/>
            <person name="Meng A."/>
            <person name="Brown T."/>
            <person name="Cohen L."/>
        </authorList>
    </citation>
    <scope>NUCLEOTIDE SEQUENCE</scope>
    <source>
        <strain evidence="2">CCMP1756</strain>
    </source>
</reference>
<dbReference type="EMBL" id="HBIW01001524">
    <property type="protein sequence ID" value="CAE0685874.1"/>
    <property type="molecule type" value="Transcribed_RNA"/>
</dbReference>
<evidence type="ECO:0000313" key="2">
    <source>
        <dbReference type="EMBL" id="CAE0685874.1"/>
    </source>
</evidence>
<evidence type="ECO:0008006" key="3">
    <source>
        <dbReference type="Google" id="ProtNLM"/>
    </source>
</evidence>
<gene>
    <name evidence="2" type="ORF">PCAL00307_LOCUS1308</name>
</gene>
<proteinExistence type="predicted"/>
<feature type="region of interest" description="Disordered" evidence="1">
    <location>
        <begin position="83"/>
        <end position="105"/>
    </location>
</feature>
<organism evidence="2">
    <name type="scientific">Pelagomonas calceolata</name>
    <dbReference type="NCBI Taxonomy" id="35677"/>
    <lineage>
        <taxon>Eukaryota</taxon>
        <taxon>Sar</taxon>
        <taxon>Stramenopiles</taxon>
        <taxon>Ochrophyta</taxon>
        <taxon>Pelagophyceae</taxon>
        <taxon>Pelagomonadales</taxon>
        <taxon>Pelagomonadaceae</taxon>
        <taxon>Pelagomonas</taxon>
    </lineage>
</organism>